<reference evidence="2 3" key="1">
    <citation type="submission" date="2014-12" db="EMBL/GenBank/DDBJ databases">
        <title>Genome analysis of a novel jumbo phage RSL2 infecting the phytopathogen Ralstonia solanacearum.</title>
        <authorList>
            <person name="Kawasaki T."/>
            <person name="Fujie M."/>
            <person name="Chatchawankanphanich O."/>
            <person name="Ogata H."/>
            <person name="Yamada T."/>
        </authorList>
    </citation>
    <scope>NUCLEOTIDE SEQUENCE [LARGE SCALE GENOMIC DNA]</scope>
    <source>
        <strain evidence="2 3">RSL2</strain>
    </source>
</reference>
<dbReference type="Proteomes" id="UP000203794">
    <property type="component" value="Segment"/>
</dbReference>
<evidence type="ECO:0000313" key="2">
    <source>
        <dbReference type="EMBL" id="BAQ02580.1"/>
    </source>
</evidence>
<proteinExistence type="predicted"/>
<dbReference type="InterPro" id="IPR023346">
    <property type="entry name" value="Lysozyme-like_dom_sf"/>
</dbReference>
<protein>
    <recommendedName>
        <fullName evidence="1">Transglycosylase SLT domain-containing protein</fullName>
    </recommendedName>
</protein>
<dbReference type="EMBL" id="AP014693">
    <property type="protein sequence ID" value="BAQ02580.1"/>
    <property type="molecule type" value="Genomic_DNA"/>
</dbReference>
<keyword evidence="3" id="KW-1185">Reference proteome</keyword>
<dbReference type="GeneID" id="26639493"/>
<dbReference type="CDD" id="cd13400">
    <property type="entry name" value="LT_IagB-like"/>
    <property type="match status" value="1"/>
</dbReference>
<evidence type="ECO:0000259" key="1">
    <source>
        <dbReference type="Pfam" id="PF01464"/>
    </source>
</evidence>
<dbReference type="InterPro" id="IPR008258">
    <property type="entry name" value="Transglycosylase_SLT_dom_1"/>
</dbReference>
<dbReference type="KEGG" id="vg:26639493"/>
<name>A0A0A8J856_9CAUD</name>
<sequence length="120" mass="13706">MDVRAIVKVESGGNPRAVHHDRNGSTSYGLMQINSIHLPELRKKKVFAKDLYKSCTNVSFGATLLSRNLDRYKTMDRAIAMYNPGDRRYLSKVKTAKAQIRRERLLSDFTHNRPLELAAD</sequence>
<dbReference type="Pfam" id="PF01464">
    <property type="entry name" value="SLT"/>
    <property type="match status" value="1"/>
</dbReference>
<feature type="domain" description="Transglycosylase SLT" evidence="1">
    <location>
        <begin position="3"/>
        <end position="102"/>
    </location>
</feature>
<dbReference type="Gene3D" id="1.10.530.10">
    <property type="match status" value="1"/>
</dbReference>
<evidence type="ECO:0000313" key="3">
    <source>
        <dbReference type="Proteomes" id="UP000203794"/>
    </source>
</evidence>
<accession>A0A0A8J856</accession>
<dbReference type="RefSeq" id="YP_009212901.1">
    <property type="nucleotide sequence ID" value="NC_028950.1"/>
</dbReference>
<dbReference type="OrthoDB" id="32753at10239"/>
<organism evidence="2 3">
    <name type="scientific">Ralstonia phage RSL2</name>
    <dbReference type="NCBI Taxonomy" id="1585840"/>
    <lineage>
        <taxon>Viruses</taxon>
        <taxon>Duplodnaviria</taxon>
        <taxon>Heunggongvirae</taxon>
        <taxon>Uroviricota</taxon>
        <taxon>Caudoviricetes</taxon>
        <taxon>Chimalliviridae</taxon>
        <taxon>Chiangmaivirus</taxon>
        <taxon>Chiangmaivirus RSL2</taxon>
    </lineage>
</organism>
<dbReference type="SUPFAM" id="SSF53955">
    <property type="entry name" value="Lysozyme-like"/>
    <property type="match status" value="1"/>
</dbReference>